<keyword evidence="2" id="KW-0680">Restriction system</keyword>
<evidence type="ECO:0000256" key="2">
    <source>
        <dbReference type="ARBA" id="ARBA00022747"/>
    </source>
</evidence>
<dbReference type="InterPro" id="IPR044946">
    <property type="entry name" value="Restrct_endonuc_typeI_TRD_sf"/>
</dbReference>
<comment type="caution">
    <text evidence="5">The sequence shown here is derived from an EMBL/GenBank/DDBJ whole genome shotgun (WGS) entry which is preliminary data.</text>
</comment>
<evidence type="ECO:0000313" key="5">
    <source>
        <dbReference type="EMBL" id="ROR92596.1"/>
    </source>
</evidence>
<dbReference type="GO" id="GO:0004519">
    <property type="term" value="F:endonuclease activity"/>
    <property type="evidence" value="ECO:0007669"/>
    <property type="project" value="UniProtKB-KW"/>
</dbReference>
<protein>
    <submittedName>
        <fullName evidence="5">Restriction endonuclease S subunit</fullName>
    </submittedName>
</protein>
<proteinExistence type="inferred from homology"/>
<keyword evidence="6" id="KW-1185">Reference proteome</keyword>
<evidence type="ECO:0000259" key="4">
    <source>
        <dbReference type="Pfam" id="PF01420"/>
    </source>
</evidence>
<evidence type="ECO:0000313" key="6">
    <source>
        <dbReference type="Proteomes" id="UP000281738"/>
    </source>
</evidence>
<dbReference type="GO" id="GO:0003677">
    <property type="term" value="F:DNA binding"/>
    <property type="evidence" value="ECO:0007669"/>
    <property type="project" value="UniProtKB-KW"/>
</dbReference>
<dbReference type="SUPFAM" id="SSF116734">
    <property type="entry name" value="DNA methylase specificity domain"/>
    <property type="match status" value="2"/>
</dbReference>
<accession>A0A3N2CYP1</accession>
<dbReference type="EMBL" id="RKHO01000001">
    <property type="protein sequence ID" value="ROR92596.1"/>
    <property type="molecule type" value="Genomic_DNA"/>
</dbReference>
<reference evidence="5 6" key="1">
    <citation type="submission" date="2018-11" db="EMBL/GenBank/DDBJ databases">
        <title>Sequencing the genomes of 1000 actinobacteria strains.</title>
        <authorList>
            <person name="Klenk H.-P."/>
        </authorList>
    </citation>
    <scope>NUCLEOTIDE SEQUENCE [LARGE SCALE GENOMIC DNA]</scope>
    <source>
        <strain evidence="5 6">DSM 12652</strain>
    </source>
</reference>
<keyword evidence="5" id="KW-0255">Endonuclease</keyword>
<feature type="domain" description="Type I restriction modification DNA specificity" evidence="4">
    <location>
        <begin position="204"/>
        <end position="336"/>
    </location>
</feature>
<dbReference type="InterPro" id="IPR052021">
    <property type="entry name" value="Type-I_RS_S_subunit"/>
</dbReference>
<dbReference type="Pfam" id="PF01420">
    <property type="entry name" value="Methylase_S"/>
    <property type="match status" value="2"/>
</dbReference>
<dbReference type="GO" id="GO:0009307">
    <property type="term" value="P:DNA restriction-modification system"/>
    <property type="evidence" value="ECO:0007669"/>
    <property type="project" value="UniProtKB-KW"/>
</dbReference>
<comment type="similarity">
    <text evidence="1">Belongs to the type-I restriction system S methylase family.</text>
</comment>
<dbReference type="OrthoDB" id="3197085at2"/>
<dbReference type="RefSeq" id="WP_123392254.1">
    <property type="nucleotide sequence ID" value="NZ_RKHO01000001.1"/>
</dbReference>
<organism evidence="5 6">
    <name type="scientific">Nocardioides aurantiacus</name>
    <dbReference type="NCBI Taxonomy" id="86796"/>
    <lineage>
        <taxon>Bacteria</taxon>
        <taxon>Bacillati</taxon>
        <taxon>Actinomycetota</taxon>
        <taxon>Actinomycetes</taxon>
        <taxon>Propionibacteriales</taxon>
        <taxon>Nocardioidaceae</taxon>
        <taxon>Nocardioides</taxon>
    </lineage>
</organism>
<dbReference type="InterPro" id="IPR000055">
    <property type="entry name" value="Restrct_endonuc_typeI_TRD"/>
</dbReference>
<feature type="domain" description="Type I restriction modification DNA specificity" evidence="4">
    <location>
        <begin position="86"/>
        <end position="161"/>
    </location>
</feature>
<dbReference type="AlphaFoldDB" id="A0A3N2CYP1"/>
<dbReference type="PANTHER" id="PTHR30408:SF12">
    <property type="entry name" value="TYPE I RESTRICTION ENZYME MJAVIII SPECIFICITY SUBUNIT"/>
    <property type="match status" value="1"/>
</dbReference>
<dbReference type="Proteomes" id="UP000281738">
    <property type="component" value="Unassembled WGS sequence"/>
</dbReference>
<gene>
    <name evidence="5" type="ORF">EDD33_3488</name>
</gene>
<dbReference type="Gene3D" id="3.90.220.20">
    <property type="entry name" value="DNA methylase specificity domains"/>
    <property type="match status" value="2"/>
</dbReference>
<dbReference type="PANTHER" id="PTHR30408">
    <property type="entry name" value="TYPE-1 RESTRICTION ENZYME ECOKI SPECIFICITY PROTEIN"/>
    <property type="match status" value="1"/>
</dbReference>
<evidence type="ECO:0000256" key="1">
    <source>
        <dbReference type="ARBA" id="ARBA00010923"/>
    </source>
</evidence>
<sequence length="372" mass="40717">MKRIGDVTTRVSTWNPSRATEPVAFDYIDLGAVDNSRKEVTGAAGVSSAEAPSRARQLVAAGDVLVSTVRPNLNAVAVVPPHLDGATASTGFTVLRPTRDLHGRYLFHWVRSEGFIVDMVRKATGSSYPAVSDRIVKQSELPLPPLAEQRRIATILDHTDSLCLKRSVALAHLDDLKKSCFLEMFGDPRVPGSAGSLPTSPTLLGSLVRIRTGKLDANAAVEDGEFPFFTCASRPSRIDVPAFDCKAILVAGNGDLNVKYYEGQFNAYQRTYVIESADETAALPKFLHAFLDLYVERLRAQSIGGVIKYIKLPYLQEAIVQLPDLQVQHEFVRRAEAVAALSRDQRTQASELDALRVSLVTRMLARPSTDTR</sequence>
<evidence type="ECO:0000256" key="3">
    <source>
        <dbReference type="ARBA" id="ARBA00023125"/>
    </source>
</evidence>
<keyword evidence="5" id="KW-0540">Nuclease</keyword>
<name>A0A3N2CYP1_9ACTN</name>
<keyword evidence="5" id="KW-0378">Hydrolase</keyword>
<keyword evidence="3" id="KW-0238">DNA-binding</keyword>